<keyword evidence="4 10" id="KW-0698">rRNA processing</keyword>
<organism evidence="13 14">
    <name type="scientific">Plectus sambesii</name>
    <dbReference type="NCBI Taxonomy" id="2011161"/>
    <lineage>
        <taxon>Eukaryota</taxon>
        <taxon>Metazoa</taxon>
        <taxon>Ecdysozoa</taxon>
        <taxon>Nematoda</taxon>
        <taxon>Chromadorea</taxon>
        <taxon>Plectida</taxon>
        <taxon>Plectina</taxon>
        <taxon>Plectoidea</taxon>
        <taxon>Plectidae</taxon>
        <taxon>Plectus</taxon>
    </lineage>
</organism>
<dbReference type="GO" id="GO:0006364">
    <property type="term" value="P:rRNA processing"/>
    <property type="evidence" value="ECO:0007669"/>
    <property type="project" value="UniProtKB-KW"/>
</dbReference>
<dbReference type="AlphaFoldDB" id="A0A914V178"/>
<evidence type="ECO:0000256" key="8">
    <source>
        <dbReference type="ARBA" id="ARBA00024689"/>
    </source>
</evidence>
<keyword evidence="6 10" id="KW-0539">Nucleus</keyword>
<dbReference type="Pfam" id="PF21800">
    <property type="entry name" value="KH_KRR1_2nd"/>
    <property type="match status" value="1"/>
</dbReference>
<dbReference type="PANTHER" id="PTHR12581">
    <property type="entry name" value="HIV-1 REV BINDING PROTEIN 2, 3"/>
    <property type="match status" value="1"/>
</dbReference>
<dbReference type="SUPFAM" id="SSF54791">
    <property type="entry name" value="Eukaryotic type KH-domain (KH-domain type I)"/>
    <property type="match status" value="1"/>
</dbReference>
<dbReference type="Pfam" id="PF17903">
    <property type="entry name" value="KH_KRR1_1st"/>
    <property type="match status" value="1"/>
</dbReference>
<feature type="region of interest" description="Disordered" evidence="11">
    <location>
        <begin position="269"/>
        <end position="344"/>
    </location>
</feature>
<reference evidence="14" key="1">
    <citation type="submission" date="2022-11" db="UniProtKB">
        <authorList>
            <consortium name="WormBaseParasite"/>
        </authorList>
    </citation>
    <scope>IDENTIFICATION</scope>
</reference>
<dbReference type="GO" id="GO:0003723">
    <property type="term" value="F:RNA binding"/>
    <property type="evidence" value="ECO:0007669"/>
    <property type="project" value="UniProtKB-KW"/>
</dbReference>
<dbReference type="FunFam" id="3.30.1370.10:FF:000011">
    <property type="entry name" value="KRR1 small subunit processome component"/>
    <property type="match status" value="1"/>
</dbReference>
<evidence type="ECO:0000256" key="4">
    <source>
        <dbReference type="ARBA" id="ARBA00022552"/>
    </source>
</evidence>
<comment type="subcellular location">
    <subcellularLocation>
        <location evidence="1 10">Nucleus</location>
        <location evidence="1 10">Nucleolus</location>
    </subcellularLocation>
</comment>
<dbReference type="PIRSF" id="PIRSF006515">
    <property type="entry name" value="KRR1"/>
    <property type="match status" value="1"/>
</dbReference>
<dbReference type="InterPro" id="IPR048549">
    <property type="entry name" value="KRR1-like_KH2_euk"/>
</dbReference>
<feature type="domain" description="K Homology" evidence="12">
    <location>
        <begin position="113"/>
        <end position="183"/>
    </location>
</feature>
<dbReference type="InterPro" id="IPR048550">
    <property type="entry name" value="KRR1-like_KH1_euk"/>
</dbReference>
<feature type="compositionally biased region" description="Basic residues" evidence="11">
    <location>
        <begin position="331"/>
        <end position="344"/>
    </location>
</feature>
<evidence type="ECO:0000256" key="9">
    <source>
        <dbReference type="ARBA" id="ARBA00025925"/>
    </source>
</evidence>
<dbReference type="InterPro" id="IPR004087">
    <property type="entry name" value="KH_dom"/>
</dbReference>
<comment type="function">
    <text evidence="8">Required for 40S ribosome biogenesis. Involved in nucleolar processing of pre-18S ribosomal RNA and ribosome assembly. Binds to RNA. Required for female germline development, cell viability during eye development and for survival of dividing cells and epithelial cells during early wing disk development.</text>
</comment>
<evidence type="ECO:0000259" key="12">
    <source>
        <dbReference type="SMART" id="SM00322"/>
    </source>
</evidence>
<dbReference type="SMART" id="SM00322">
    <property type="entry name" value="KH"/>
    <property type="match status" value="1"/>
</dbReference>
<comment type="similarity">
    <text evidence="2 10">Belongs to the KRR1 family.</text>
</comment>
<comment type="subunit">
    <text evidence="9">Monomer. Component of the ribosomal small subunit (SSU) processome.</text>
</comment>
<dbReference type="InterPro" id="IPR041174">
    <property type="entry name" value="KRR1-like_KH1"/>
</dbReference>
<feature type="compositionally biased region" description="Basic and acidic residues" evidence="11">
    <location>
        <begin position="269"/>
        <end position="286"/>
    </location>
</feature>
<feature type="compositionally biased region" description="Basic residues" evidence="11">
    <location>
        <begin position="231"/>
        <end position="240"/>
    </location>
</feature>
<dbReference type="CDD" id="cd22393">
    <property type="entry name" value="KH-I_KRR1_rpt1"/>
    <property type="match status" value="1"/>
</dbReference>
<protein>
    <recommendedName>
        <fullName evidence="10">KRR1 small subunit processome component</fullName>
    </recommendedName>
    <alternativeName>
        <fullName evidence="10">KRR-R motif-containing protein 1</fullName>
    </alternativeName>
</protein>
<evidence type="ECO:0000256" key="3">
    <source>
        <dbReference type="ARBA" id="ARBA00022517"/>
    </source>
</evidence>
<dbReference type="Gene3D" id="3.30.1370.10">
    <property type="entry name" value="K Homology domain, type 1"/>
    <property type="match status" value="2"/>
</dbReference>
<evidence type="ECO:0000256" key="2">
    <source>
        <dbReference type="ARBA" id="ARBA00009344"/>
    </source>
</evidence>
<evidence type="ECO:0000256" key="10">
    <source>
        <dbReference type="PIRNR" id="PIRNR006515"/>
    </source>
</evidence>
<evidence type="ECO:0000256" key="1">
    <source>
        <dbReference type="ARBA" id="ARBA00004604"/>
    </source>
</evidence>
<evidence type="ECO:0000256" key="6">
    <source>
        <dbReference type="ARBA" id="ARBA00023242"/>
    </source>
</evidence>
<proteinExistence type="inferred from homology"/>
<evidence type="ECO:0000256" key="11">
    <source>
        <dbReference type="SAM" id="MobiDB-lite"/>
    </source>
</evidence>
<evidence type="ECO:0000313" key="14">
    <source>
        <dbReference type="WBParaSite" id="PSAMB.scaffold1415size31776.g13001.t1"/>
    </source>
</evidence>
<dbReference type="InterPro" id="IPR048548">
    <property type="entry name" value="KRR1-like_KH2"/>
</dbReference>
<evidence type="ECO:0000313" key="13">
    <source>
        <dbReference type="Proteomes" id="UP000887566"/>
    </source>
</evidence>
<dbReference type="InterPro" id="IPR024166">
    <property type="entry name" value="rRNA_assembly_KRR1"/>
</dbReference>
<keyword evidence="5 10" id="KW-0694">RNA-binding</keyword>
<feature type="region of interest" description="Disordered" evidence="11">
    <location>
        <begin position="225"/>
        <end position="255"/>
    </location>
</feature>
<sequence>MTALPDGDPKWWDISTFKKEDNPHGLTCESSFATLFPKYREKYLRECWPLVQKALDEHCLKGDLDAIEGSMTVRTTRKTWDPYILIKARDMIKLLARSVPYEQAVRVLSDDVACDIIKISGIVGNKERFVKRRARLVGPNGATLKAIELLTQCYVLIQGNTVSAIGPYNGLKSVRSIVEDCMKNIHPVYNIKTLMIKRELAKDERLKNENWERFLPKFKKKVQSSAATNAAKKKKAKKWKNKAEYTPFPPAPVDSKVDKQLASGEYFLNERSRLDEKRRAKKEKQLETTQKQQQKRSKSFIPPPESTALETSAAANARKRKSDSVVDVKSLKQKVKQHKLSKDS</sequence>
<keyword evidence="13" id="KW-1185">Reference proteome</keyword>
<evidence type="ECO:0000256" key="7">
    <source>
        <dbReference type="ARBA" id="ARBA00023274"/>
    </source>
</evidence>
<dbReference type="GO" id="GO:0032040">
    <property type="term" value="C:small-subunit processome"/>
    <property type="evidence" value="ECO:0007669"/>
    <property type="project" value="TreeGrafter"/>
</dbReference>
<dbReference type="InterPro" id="IPR036612">
    <property type="entry name" value="KH_dom_type_1_sf"/>
</dbReference>
<accession>A0A914V178</accession>
<dbReference type="Proteomes" id="UP000887566">
    <property type="component" value="Unplaced"/>
</dbReference>
<dbReference type="WBParaSite" id="PSAMB.scaffold1415size31776.g13001.t1">
    <property type="protein sequence ID" value="PSAMB.scaffold1415size31776.g13001.t1"/>
    <property type="gene ID" value="PSAMB.scaffold1415size31776.g13001"/>
</dbReference>
<dbReference type="PANTHER" id="PTHR12581:SF0">
    <property type="entry name" value="KRR1 SMALL SUBUNIT PROCESSOME COMPONENT HOMOLOG"/>
    <property type="match status" value="1"/>
</dbReference>
<dbReference type="CDD" id="cd22394">
    <property type="entry name" value="KH-I_KRR1_rpt2"/>
    <property type="match status" value="1"/>
</dbReference>
<evidence type="ECO:0000256" key="5">
    <source>
        <dbReference type="ARBA" id="ARBA00022884"/>
    </source>
</evidence>
<keyword evidence="7 10" id="KW-0687">Ribonucleoprotein</keyword>
<name>A0A914V178_9BILA</name>
<dbReference type="FunFam" id="3.30.1370.10:FF:000014">
    <property type="entry name" value="KRR1 small subunit processome component"/>
    <property type="match status" value="1"/>
</dbReference>
<keyword evidence="3 10" id="KW-0690">Ribosome biogenesis</keyword>